<reference evidence="2 3" key="1">
    <citation type="journal article" date="2020" name="Microorganisms">
        <title>New Insight into Antimicrobial Compounds from Food and Marine-Sourced Carnobacterium Species through Phenotype and Genome Analyses.</title>
        <authorList>
            <person name="Begrem S."/>
            <person name="Ivaniuk F."/>
            <person name="Gigout-Chevalier F."/>
            <person name="Kolypczuk L."/>
            <person name="Bonnetot S."/>
            <person name="Leroi F."/>
            <person name="Grovel O."/>
            <person name="Delbarre-Ladrat C."/>
            <person name="Passerini D."/>
        </authorList>
    </citation>
    <scope>NUCLEOTIDE SEQUENCE [LARGE SCALE GENOMIC DNA]</scope>
    <source>
        <strain evidence="2 3">MIP2551</strain>
    </source>
</reference>
<dbReference type="Pfam" id="PF00583">
    <property type="entry name" value="Acetyltransf_1"/>
    <property type="match status" value="1"/>
</dbReference>
<accession>A0ABR7TEG4</accession>
<dbReference type="Proteomes" id="UP000638836">
    <property type="component" value="Unassembled WGS sequence"/>
</dbReference>
<protein>
    <submittedName>
        <fullName evidence="2">GNAT family N-acetyltransferase</fullName>
    </submittedName>
</protein>
<dbReference type="PROSITE" id="PS51186">
    <property type="entry name" value="GNAT"/>
    <property type="match status" value="1"/>
</dbReference>
<dbReference type="InterPro" id="IPR000182">
    <property type="entry name" value="GNAT_dom"/>
</dbReference>
<proteinExistence type="predicted"/>
<sequence length="176" mass="20494">MNKNFILHQAKPEDFEMIEGLLKETALWLKAKGSLQWNGILDGKDNHDTASAILRGEVFYGTVDNELAGMFILWDCQSKWDVTLWGADSSNDFYYLHRLNIKRNKSGMGIPHLMIDAAKEYAKQERKKALRLDCIAENRFLNQMYQQEKFDFIDCVKDVNAGEQINDFNLYQYVIK</sequence>
<dbReference type="InterPro" id="IPR016181">
    <property type="entry name" value="Acyl_CoA_acyltransferase"/>
</dbReference>
<name>A0ABR7TEG4_9LACT</name>
<keyword evidence="3" id="KW-1185">Reference proteome</keyword>
<dbReference type="SUPFAM" id="SSF55729">
    <property type="entry name" value="Acyl-CoA N-acyltransferases (Nat)"/>
    <property type="match status" value="1"/>
</dbReference>
<evidence type="ECO:0000313" key="2">
    <source>
        <dbReference type="EMBL" id="MBC9826385.1"/>
    </source>
</evidence>
<organism evidence="2 3">
    <name type="scientific">Carnobacterium inhibens</name>
    <dbReference type="NCBI Taxonomy" id="147709"/>
    <lineage>
        <taxon>Bacteria</taxon>
        <taxon>Bacillati</taxon>
        <taxon>Bacillota</taxon>
        <taxon>Bacilli</taxon>
        <taxon>Lactobacillales</taxon>
        <taxon>Carnobacteriaceae</taxon>
        <taxon>Carnobacterium</taxon>
    </lineage>
</organism>
<dbReference type="CDD" id="cd04301">
    <property type="entry name" value="NAT_SF"/>
    <property type="match status" value="1"/>
</dbReference>
<feature type="domain" description="N-acetyltransferase" evidence="1">
    <location>
        <begin position="5"/>
        <end position="176"/>
    </location>
</feature>
<dbReference type="Gene3D" id="3.40.630.30">
    <property type="match status" value="1"/>
</dbReference>
<gene>
    <name evidence="2" type="ORF">GLO26_11440</name>
</gene>
<comment type="caution">
    <text evidence="2">The sequence shown here is derived from an EMBL/GenBank/DDBJ whole genome shotgun (WGS) entry which is preliminary data.</text>
</comment>
<evidence type="ECO:0000259" key="1">
    <source>
        <dbReference type="PROSITE" id="PS51186"/>
    </source>
</evidence>
<evidence type="ECO:0000313" key="3">
    <source>
        <dbReference type="Proteomes" id="UP000638836"/>
    </source>
</evidence>
<dbReference type="RefSeq" id="WP_187949230.1">
    <property type="nucleotide sequence ID" value="NZ_WNJQ01000018.1"/>
</dbReference>
<dbReference type="EMBL" id="WNJQ01000018">
    <property type="protein sequence ID" value="MBC9826385.1"/>
    <property type="molecule type" value="Genomic_DNA"/>
</dbReference>